<reference evidence="2" key="1">
    <citation type="journal article" date="2010" name="Nat. Biotechnol.">
        <title>Draft genome sequence of the oilseed species Ricinus communis.</title>
        <authorList>
            <person name="Chan A.P."/>
            <person name="Crabtree J."/>
            <person name="Zhao Q."/>
            <person name="Lorenzi H."/>
            <person name="Orvis J."/>
            <person name="Puiu D."/>
            <person name="Melake-Berhan A."/>
            <person name="Jones K.M."/>
            <person name="Redman J."/>
            <person name="Chen G."/>
            <person name="Cahoon E.B."/>
            <person name="Gedil M."/>
            <person name="Stanke M."/>
            <person name="Haas B.J."/>
            <person name="Wortman J.R."/>
            <person name="Fraser-Liggett C.M."/>
            <person name="Ravel J."/>
            <person name="Rabinowicz P.D."/>
        </authorList>
    </citation>
    <scope>NUCLEOTIDE SEQUENCE [LARGE SCALE GENOMIC DNA]</scope>
    <source>
        <strain evidence="2">cv. Hale</strain>
    </source>
</reference>
<feature type="non-terminal residue" evidence="1">
    <location>
        <position position="79"/>
    </location>
</feature>
<name>B9SR51_RICCO</name>
<gene>
    <name evidence="1" type="ORF">RCOM_1181280</name>
</gene>
<protein>
    <submittedName>
        <fullName evidence="1">Uncharacterized protein</fullName>
    </submittedName>
</protein>
<sequence length="79" mass="8998">MASTISHNVANFVTLRLTPENYPLYQEQLLALAESKDMIGLLTGEKIKPAMYHWHLILWSLELNMVSTNSIHIMLSSLN</sequence>
<keyword evidence="2" id="KW-1185">Reference proteome</keyword>
<evidence type="ECO:0000313" key="1">
    <source>
        <dbReference type="EMBL" id="EEF33887.1"/>
    </source>
</evidence>
<dbReference type="EMBL" id="EQ974094">
    <property type="protein sequence ID" value="EEF33887.1"/>
    <property type="molecule type" value="Genomic_DNA"/>
</dbReference>
<proteinExistence type="predicted"/>
<accession>B9SR51</accession>
<organism evidence="1 2">
    <name type="scientific">Ricinus communis</name>
    <name type="common">Castor bean</name>
    <dbReference type="NCBI Taxonomy" id="3988"/>
    <lineage>
        <taxon>Eukaryota</taxon>
        <taxon>Viridiplantae</taxon>
        <taxon>Streptophyta</taxon>
        <taxon>Embryophyta</taxon>
        <taxon>Tracheophyta</taxon>
        <taxon>Spermatophyta</taxon>
        <taxon>Magnoliopsida</taxon>
        <taxon>eudicotyledons</taxon>
        <taxon>Gunneridae</taxon>
        <taxon>Pentapetalae</taxon>
        <taxon>rosids</taxon>
        <taxon>fabids</taxon>
        <taxon>Malpighiales</taxon>
        <taxon>Euphorbiaceae</taxon>
        <taxon>Acalyphoideae</taxon>
        <taxon>Acalypheae</taxon>
        <taxon>Ricinus</taxon>
    </lineage>
</organism>
<dbReference type="AlphaFoldDB" id="B9SR51"/>
<dbReference type="Proteomes" id="UP000008311">
    <property type="component" value="Unassembled WGS sequence"/>
</dbReference>
<dbReference type="InParanoid" id="B9SR51"/>
<evidence type="ECO:0000313" key="2">
    <source>
        <dbReference type="Proteomes" id="UP000008311"/>
    </source>
</evidence>